<dbReference type="EMBL" id="JAAAJA010002276">
    <property type="protein sequence ID" value="KAG0241879.1"/>
    <property type="molecule type" value="Genomic_DNA"/>
</dbReference>
<reference evidence="2" key="1">
    <citation type="journal article" date="2020" name="Fungal Divers.">
        <title>Resolving the Mortierellaceae phylogeny through synthesis of multi-gene phylogenetics and phylogenomics.</title>
        <authorList>
            <person name="Vandepol N."/>
            <person name="Liber J."/>
            <person name="Desiro A."/>
            <person name="Na H."/>
            <person name="Kennedy M."/>
            <person name="Barry K."/>
            <person name="Grigoriev I.V."/>
            <person name="Miller A.N."/>
            <person name="O'Donnell K."/>
            <person name="Stajich J.E."/>
            <person name="Bonito G."/>
        </authorList>
    </citation>
    <scope>NUCLEOTIDE SEQUENCE</scope>
    <source>
        <strain evidence="2">KOD948</strain>
    </source>
</reference>
<name>A0A9P6PJ68_9FUNG</name>
<evidence type="ECO:0000256" key="1">
    <source>
        <dbReference type="SAM" id="MobiDB-lite"/>
    </source>
</evidence>
<proteinExistence type="predicted"/>
<feature type="region of interest" description="Disordered" evidence="1">
    <location>
        <begin position="89"/>
        <end position="123"/>
    </location>
</feature>
<feature type="compositionally biased region" description="Basic and acidic residues" evidence="1">
    <location>
        <begin position="89"/>
        <end position="106"/>
    </location>
</feature>
<comment type="caution">
    <text evidence="2">The sequence shown here is derived from an EMBL/GenBank/DDBJ whole genome shotgun (WGS) entry which is preliminary data.</text>
</comment>
<dbReference type="AlphaFoldDB" id="A0A9P6PJ68"/>
<sequence length="141" mass="15778">SLVKGTGAEGMGKYFVQAIFCLLSDQGQDDIKAANLGSDKNEDIYKLLEFIRERPGELRGGRSPPTAWMARKWAPHVLSRQRPIVHRSDRGEFVKRWRSRSPERGGKGQQPHRAAASTSTTIKSWKDSSHCRLVLMSIASS</sequence>
<gene>
    <name evidence="2" type="ORF">BG011_003426</name>
</gene>
<protein>
    <submittedName>
        <fullName evidence="2">Uncharacterized protein</fullName>
    </submittedName>
</protein>
<evidence type="ECO:0000313" key="3">
    <source>
        <dbReference type="Proteomes" id="UP000726737"/>
    </source>
</evidence>
<dbReference type="Proteomes" id="UP000726737">
    <property type="component" value="Unassembled WGS sequence"/>
</dbReference>
<feature type="non-terminal residue" evidence="2">
    <location>
        <position position="1"/>
    </location>
</feature>
<keyword evidence="3" id="KW-1185">Reference proteome</keyword>
<accession>A0A9P6PJ68</accession>
<organism evidence="2 3">
    <name type="scientific">Mortierella polycephala</name>
    <dbReference type="NCBI Taxonomy" id="41804"/>
    <lineage>
        <taxon>Eukaryota</taxon>
        <taxon>Fungi</taxon>
        <taxon>Fungi incertae sedis</taxon>
        <taxon>Mucoromycota</taxon>
        <taxon>Mortierellomycotina</taxon>
        <taxon>Mortierellomycetes</taxon>
        <taxon>Mortierellales</taxon>
        <taxon>Mortierellaceae</taxon>
        <taxon>Mortierella</taxon>
    </lineage>
</organism>
<evidence type="ECO:0000313" key="2">
    <source>
        <dbReference type="EMBL" id="KAG0241879.1"/>
    </source>
</evidence>